<keyword evidence="1" id="KW-0121">Carboxypeptidase</keyword>
<name>A0A2K8PEW1_STRLA</name>
<dbReference type="PANTHER" id="PTHR46825">
    <property type="entry name" value="D-ALANYL-D-ALANINE-CARBOXYPEPTIDASE/ENDOPEPTIDASE AMPH"/>
    <property type="match status" value="1"/>
</dbReference>
<dbReference type="InterPro" id="IPR001466">
    <property type="entry name" value="Beta-lactam-related"/>
</dbReference>
<keyword evidence="2" id="KW-1185">Reference proteome</keyword>
<dbReference type="Proteomes" id="UP000231791">
    <property type="component" value="Chromosome"/>
</dbReference>
<dbReference type="EMBL" id="CP024985">
    <property type="protein sequence ID" value="ATZ25277.1"/>
    <property type="molecule type" value="Genomic_DNA"/>
</dbReference>
<dbReference type="GO" id="GO:0009002">
    <property type="term" value="F:serine-type D-Ala-D-Ala carboxypeptidase activity"/>
    <property type="evidence" value="ECO:0007669"/>
    <property type="project" value="UniProtKB-EC"/>
</dbReference>
<dbReference type="Gene3D" id="3.40.710.10">
    <property type="entry name" value="DD-peptidase/beta-lactamase superfamily"/>
    <property type="match status" value="1"/>
</dbReference>
<sequence>MRTPRPTPRAPRARTRRASAPAACAAALLLALAGTAAAPAAPAAAPAPAALLTTAAPARDAFDPATVQRLDAAIAAVLKKTGAPGVTVGLWIPGRGAYAKAFGVSDTRTRAPMKTDMYTRIGSVTKTFAVTAVLQLVDRGRVRLDDPVSKYVDGVPGGGNITVRQLAGMRSGLYNYTDDPKFLDALRADPHRSFTPREVLGYAFAHPPDFAPDAKWQYSNTNTVLLGLLVEKVSGQPLAGYLREHVLDPLKLSATALPSGSEFPEPHSRGYTDFSPDGAVTDATDWNPSWGWAAGAMTSDLEDLRAWVPALVGGKLLSPATQAQRLRLRPTGVSDVSYGLGIAEFDGWVGHNGELPGYETIAVGLPGNKGTLVVLVNSDIDRGGSLSGQFARAVTKIVTPAHVWGPPTPAPSGRSTP</sequence>
<dbReference type="RefSeq" id="WP_100660902.1">
    <property type="nucleotide sequence ID" value="NZ_CP024985.1"/>
</dbReference>
<keyword evidence="1" id="KW-0378">Hydrolase</keyword>
<protein>
    <submittedName>
        <fullName evidence="1">D-alanyl-D-alanine carboxypeptidase</fullName>
        <ecNumber evidence="1">3.4.16.4</ecNumber>
    </submittedName>
</protein>
<dbReference type="InterPro" id="IPR006311">
    <property type="entry name" value="TAT_signal"/>
</dbReference>
<dbReference type="KEGG" id="slx:SLAV_17135"/>
<organism evidence="1 2">
    <name type="scientific">Streptomyces lavendulae subsp. lavendulae</name>
    <dbReference type="NCBI Taxonomy" id="58340"/>
    <lineage>
        <taxon>Bacteria</taxon>
        <taxon>Bacillati</taxon>
        <taxon>Actinomycetota</taxon>
        <taxon>Actinomycetes</taxon>
        <taxon>Kitasatosporales</taxon>
        <taxon>Streptomycetaceae</taxon>
        <taxon>Streptomyces</taxon>
    </lineage>
</organism>
<dbReference type="InterPro" id="IPR050491">
    <property type="entry name" value="AmpC-like"/>
</dbReference>
<accession>A0A2K8PEW1</accession>
<dbReference type="AlphaFoldDB" id="A0A2K8PEW1"/>
<dbReference type="SUPFAM" id="SSF56601">
    <property type="entry name" value="beta-lactamase/transpeptidase-like"/>
    <property type="match status" value="1"/>
</dbReference>
<dbReference type="InterPro" id="IPR012338">
    <property type="entry name" value="Beta-lactam/transpept-like"/>
</dbReference>
<evidence type="ECO:0000313" key="1">
    <source>
        <dbReference type="EMBL" id="ATZ25277.1"/>
    </source>
</evidence>
<keyword evidence="1" id="KW-0645">Protease</keyword>
<dbReference type="PANTHER" id="PTHR46825:SF7">
    <property type="entry name" value="D-ALANYL-D-ALANINE CARBOXYPEPTIDASE"/>
    <property type="match status" value="1"/>
</dbReference>
<reference evidence="1 2" key="1">
    <citation type="submission" date="2017-11" db="EMBL/GenBank/DDBJ databases">
        <title>Complete genome sequence of Streptomyces lavendulae subsp. lavendulae CCM 3239 (formerly 'Streptomyces aureofaciens CCM 3239'), the producer of the angucycline-type antibiotic auricin.</title>
        <authorList>
            <person name="Busche T."/>
            <person name="Novakova R."/>
            <person name="Al'Dilaimi A."/>
            <person name="Homerova D."/>
            <person name="Feckova L."/>
            <person name="Rezuchova B."/>
            <person name="Mingyar E."/>
            <person name="Csolleiova D."/>
            <person name="Bekeova C."/>
            <person name="Winkler A."/>
            <person name="Sevcikova B."/>
            <person name="Kalinowski J."/>
            <person name="Kormanec J."/>
            <person name="Ruckert C."/>
        </authorList>
    </citation>
    <scope>NUCLEOTIDE SEQUENCE [LARGE SCALE GENOMIC DNA]</scope>
    <source>
        <strain evidence="1 2">CCM 3239</strain>
    </source>
</reference>
<dbReference type="GeneID" id="49384471"/>
<dbReference type="Pfam" id="PF00144">
    <property type="entry name" value="Beta-lactamase"/>
    <property type="match status" value="1"/>
</dbReference>
<dbReference type="PROSITE" id="PS51318">
    <property type="entry name" value="TAT"/>
    <property type="match status" value="1"/>
</dbReference>
<proteinExistence type="predicted"/>
<evidence type="ECO:0000313" key="2">
    <source>
        <dbReference type="Proteomes" id="UP000231791"/>
    </source>
</evidence>
<dbReference type="EC" id="3.4.16.4" evidence="1"/>
<gene>
    <name evidence="1" type="ORF">SLAV_17135</name>
</gene>